<name>T1KDK7_TETUR</name>
<evidence type="ECO:0000256" key="5">
    <source>
        <dbReference type="ARBA" id="ARBA00023242"/>
    </source>
</evidence>
<dbReference type="CDD" id="cd20394">
    <property type="entry name" value="Tudor_SGF29_rpt2"/>
    <property type="match status" value="1"/>
</dbReference>
<keyword evidence="4" id="KW-0804">Transcription</keyword>
<dbReference type="Pfam" id="PF07039">
    <property type="entry name" value="SGF29_Tudor"/>
    <property type="match status" value="1"/>
</dbReference>
<dbReference type="InterPro" id="IPR047288">
    <property type="entry name" value="Tudor_SGF29_rpt1"/>
</dbReference>
<dbReference type="PANTHER" id="PTHR21539:SF0">
    <property type="entry name" value="SAGA-ASSOCIATED FACTOR 29"/>
    <property type="match status" value="1"/>
</dbReference>
<dbReference type="AlphaFoldDB" id="T1KDK7"/>
<dbReference type="PROSITE" id="PS51518">
    <property type="entry name" value="SGF29_C"/>
    <property type="match status" value="1"/>
</dbReference>
<dbReference type="PANTHER" id="PTHR21539">
    <property type="entry name" value="SAGA-ASSOCIATED FACTOR 29"/>
    <property type="match status" value="1"/>
</dbReference>
<dbReference type="Gene3D" id="2.30.30.140">
    <property type="match status" value="2"/>
</dbReference>
<dbReference type="EMBL" id="CAEY01002017">
    <property type="status" value="NOT_ANNOTATED_CDS"/>
    <property type="molecule type" value="Genomic_DNA"/>
</dbReference>
<feature type="domain" description="SGF29 C-terminal" evidence="6">
    <location>
        <begin position="154"/>
        <end position="295"/>
    </location>
</feature>
<dbReference type="InterPro" id="IPR047287">
    <property type="entry name" value="Tudor_SGF29_rpt2"/>
</dbReference>
<dbReference type="GO" id="GO:0140672">
    <property type="term" value="C:ATAC complex"/>
    <property type="evidence" value="ECO:0007669"/>
    <property type="project" value="UniProtKB-ARBA"/>
</dbReference>
<dbReference type="InterPro" id="IPR037802">
    <property type="entry name" value="SGF29"/>
</dbReference>
<gene>
    <name evidence="7" type="primary">107363231</name>
</gene>
<evidence type="ECO:0000256" key="1">
    <source>
        <dbReference type="ARBA" id="ARBA00004123"/>
    </source>
</evidence>
<dbReference type="STRING" id="32264.T1KDK7"/>
<evidence type="ECO:0000256" key="3">
    <source>
        <dbReference type="ARBA" id="ARBA00023054"/>
    </source>
</evidence>
<dbReference type="Proteomes" id="UP000015104">
    <property type="component" value="Unassembled WGS sequence"/>
</dbReference>
<dbReference type="GO" id="GO:0000124">
    <property type="term" value="C:SAGA complex"/>
    <property type="evidence" value="ECO:0007669"/>
    <property type="project" value="InterPro"/>
</dbReference>
<dbReference type="eggNOG" id="KOG3038">
    <property type="taxonomic scope" value="Eukaryota"/>
</dbReference>
<reference evidence="8" key="1">
    <citation type="submission" date="2011-08" db="EMBL/GenBank/DDBJ databases">
        <authorList>
            <person name="Rombauts S."/>
        </authorList>
    </citation>
    <scope>NUCLEOTIDE SEQUENCE</scope>
    <source>
        <strain evidence="8">London</strain>
    </source>
</reference>
<keyword evidence="8" id="KW-1185">Reference proteome</keyword>
<evidence type="ECO:0000256" key="4">
    <source>
        <dbReference type="ARBA" id="ARBA00023163"/>
    </source>
</evidence>
<proteinExistence type="predicted"/>
<dbReference type="FunFam" id="2.30.30.140:FF:000029">
    <property type="entry name" value="SAGA-associated factor 29 homolog"/>
    <property type="match status" value="1"/>
</dbReference>
<keyword evidence="2" id="KW-0805">Transcription regulation</keyword>
<dbReference type="CDD" id="cd20393">
    <property type="entry name" value="Tudor_SGF29_rpt1"/>
    <property type="match status" value="1"/>
</dbReference>
<evidence type="ECO:0000256" key="2">
    <source>
        <dbReference type="ARBA" id="ARBA00023015"/>
    </source>
</evidence>
<dbReference type="OrthoDB" id="10265994at2759"/>
<comment type="subcellular location">
    <subcellularLocation>
        <location evidence="1">Nucleus</location>
    </subcellularLocation>
</comment>
<dbReference type="KEGG" id="tut:107363231"/>
<accession>T1KDK7</accession>
<evidence type="ECO:0000313" key="8">
    <source>
        <dbReference type="Proteomes" id="UP000015104"/>
    </source>
</evidence>
<sequence>MQRLMDNGDNSSSEEIIYDKLRDLYSLIEQCHEERNKSEGNLSNIRKTHEKMQNEPQKPYFKQKLRTLYKGAIQDCDSEIEVLSKSLDQIFEIRTLIKKRPRKSGLSLFTKETSIRRGALMKMLQQSALTLPLFIRRNKEGKTPPLCGSVPAEPNYVGKVGDMVAALVKGPDEDENWILAEIVSYNSNTNKYEIDDIDEEQKERHTLSRRRVIPLPLMRANPETDHEALFEKGTLILALYPQTTCFYRAIVQEPPKNAQDEYQVLFEDSSYPDGYSPALSVPQRYVIVSKDLRRK</sequence>
<dbReference type="InterPro" id="IPR010750">
    <property type="entry name" value="SGF29_tudor-like_dom"/>
</dbReference>
<reference evidence="7" key="2">
    <citation type="submission" date="2015-06" db="UniProtKB">
        <authorList>
            <consortium name="EnsemblMetazoa"/>
        </authorList>
    </citation>
    <scope>IDENTIFICATION</scope>
</reference>
<keyword evidence="5" id="KW-0539">Nucleus</keyword>
<dbReference type="EnsemblMetazoa" id="tetur09g03270.1">
    <property type="protein sequence ID" value="tetur09g03270.1"/>
    <property type="gene ID" value="tetur09g03270"/>
</dbReference>
<keyword evidence="3" id="KW-0175">Coiled coil</keyword>
<dbReference type="HOGENOM" id="CLU_056816_0_0_1"/>
<evidence type="ECO:0000313" key="7">
    <source>
        <dbReference type="EnsemblMetazoa" id="tetur09g03270.1"/>
    </source>
</evidence>
<protein>
    <recommendedName>
        <fullName evidence="6">SGF29 C-terminal domain-containing protein</fullName>
    </recommendedName>
</protein>
<organism evidence="7 8">
    <name type="scientific">Tetranychus urticae</name>
    <name type="common">Two-spotted spider mite</name>
    <dbReference type="NCBI Taxonomy" id="32264"/>
    <lineage>
        <taxon>Eukaryota</taxon>
        <taxon>Metazoa</taxon>
        <taxon>Ecdysozoa</taxon>
        <taxon>Arthropoda</taxon>
        <taxon>Chelicerata</taxon>
        <taxon>Arachnida</taxon>
        <taxon>Acari</taxon>
        <taxon>Acariformes</taxon>
        <taxon>Trombidiformes</taxon>
        <taxon>Prostigmata</taxon>
        <taxon>Eleutherengona</taxon>
        <taxon>Raphignathae</taxon>
        <taxon>Tetranychoidea</taxon>
        <taxon>Tetranychidae</taxon>
        <taxon>Tetranychus</taxon>
    </lineage>
</organism>
<evidence type="ECO:0000259" key="6">
    <source>
        <dbReference type="PROSITE" id="PS51518"/>
    </source>
</evidence>
<dbReference type="FunFam" id="2.30.30.140:FF:000026">
    <property type="entry name" value="SAGA-associated factor 29 homolog"/>
    <property type="match status" value="1"/>
</dbReference>
<dbReference type="GO" id="GO:0005634">
    <property type="term" value="C:nucleus"/>
    <property type="evidence" value="ECO:0007669"/>
    <property type="project" value="UniProtKB-SubCell"/>
</dbReference>
<dbReference type="OMA" id="EPTYIAK"/>